<proteinExistence type="predicted"/>
<dbReference type="EMBL" id="LHPG02000016">
    <property type="protein sequence ID" value="PRW33663.1"/>
    <property type="molecule type" value="Genomic_DNA"/>
</dbReference>
<evidence type="ECO:0000313" key="1">
    <source>
        <dbReference type="EMBL" id="PRW33663.1"/>
    </source>
</evidence>
<name>A0A2P6TH96_CHLSO</name>
<gene>
    <name evidence="1" type="ORF">C2E21_7707</name>
</gene>
<reference evidence="1 2" key="1">
    <citation type="journal article" date="2018" name="Plant J.">
        <title>Genome sequences of Chlorella sorokiniana UTEX 1602 and Micractinium conductrix SAG 241.80: implications to maltose excretion by a green alga.</title>
        <authorList>
            <person name="Arriola M.B."/>
            <person name="Velmurugan N."/>
            <person name="Zhang Y."/>
            <person name="Plunkett M.H."/>
            <person name="Hondzo H."/>
            <person name="Barney B.M."/>
        </authorList>
    </citation>
    <scope>NUCLEOTIDE SEQUENCE [LARGE SCALE GENOMIC DNA]</scope>
    <source>
        <strain evidence="2">UTEX 1602</strain>
    </source>
</reference>
<dbReference type="OrthoDB" id="545632at2759"/>
<protein>
    <submittedName>
        <fullName evidence="1">GNAT family N-acetyltransferase</fullName>
    </submittedName>
</protein>
<dbReference type="Gene3D" id="3.40.630.30">
    <property type="match status" value="1"/>
</dbReference>
<organism evidence="1 2">
    <name type="scientific">Chlorella sorokiniana</name>
    <name type="common">Freshwater green alga</name>
    <dbReference type="NCBI Taxonomy" id="3076"/>
    <lineage>
        <taxon>Eukaryota</taxon>
        <taxon>Viridiplantae</taxon>
        <taxon>Chlorophyta</taxon>
        <taxon>core chlorophytes</taxon>
        <taxon>Trebouxiophyceae</taxon>
        <taxon>Chlorellales</taxon>
        <taxon>Chlorellaceae</taxon>
        <taxon>Chlorella clade</taxon>
        <taxon>Chlorella</taxon>
    </lineage>
</organism>
<keyword evidence="2" id="KW-1185">Reference proteome</keyword>
<dbReference type="SUPFAM" id="SSF55729">
    <property type="entry name" value="Acyl-CoA N-acyltransferases (Nat)"/>
    <property type="match status" value="1"/>
</dbReference>
<evidence type="ECO:0000313" key="2">
    <source>
        <dbReference type="Proteomes" id="UP000239899"/>
    </source>
</evidence>
<dbReference type="InterPro" id="IPR016181">
    <property type="entry name" value="Acyl_CoA_acyltransferase"/>
</dbReference>
<dbReference type="GO" id="GO:0016740">
    <property type="term" value="F:transferase activity"/>
    <property type="evidence" value="ECO:0007669"/>
    <property type="project" value="UniProtKB-KW"/>
</dbReference>
<accession>A0A2P6TH96</accession>
<dbReference type="Proteomes" id="UP000239899">
    <property type="component" value="Unassembled WGS sequence"/>
</dbReference>
<dbReference type="AlphaFoldDB" id="A0A2P6TH96"/>
<sequence length="89" mass="9410">MLRHICSLADERRLHAYLEASTHRSKELYARHGFVHVADKPLGDEEGAPVLKVMVRSPSSTAVGAAVEAQGAVEQAAAAAGQADSVETD</sequence>
<comment type="caution">
    <text evidence="1">The sequence shown here is derived from an EMBL/GenBank/DDBJ whole genome shotgun (WGS) entry which is preliminary data.</text>
</comment>